<feature type="domain" description="Kinesin motor" evidence="8">
    <location>
        <begin position="327"/>
        <end position="487"/>
    </location>
</feature>
<feature type="compositionally biased region" description="Polar residues" evidence="7">
    <location>
        <begin position="633"/>
        <end position="648"/>
    </location>
</feature>
<dbReference type="OrthoDB" id="3176171at2759"/>
<reference evidence="9" key="1">
    <citation type="submission" date="2021-03" db="EMBL/GenBank/DDBJ databases">
        <authorList>
            <person name="Li Z."/>
            <person name="Yang C."/>
        </authorList>
    </citation>
    <scope>NUCLEOTIDE SEQUENCE</scope>
    <source>
        <strain evidence="9">Dzin_1.0</strain>
        <tissue evidence="9">Leaf</tissue>
    </source>
</reference>
<dbReference type="Pfam" id="PF00225">
    <property type="entry name" value="Kinesin"/>
    <property type="match status" value="1"/>
</dbReference>
<dbReference type="GO" id="GO:0007018">
    <property type="term" value="P:microtubule-based movement"/>
    <property type="evidence" value="ECO:0007669"/>
    <property type="project" value="InterPro"/>
</dbReference>
<feature type="compositionally biased region" description="Basic and acidic residues" evidence="7">
    <location>
        <begin position="649"/>
        <end position="665"/>
    </location>
</feature>
<feature type="compositionally biased region" description="Polar residues" evidence="7">
    <location>
        <begin position="703"/>
        <end position="712"/>
    </location>
</feature>
<dbReference type="InterPro" id="IPR027640">
    <property type="entry name" value="Kinesin-like_fam"/>
</dbReference>
<reference evidence="9" key="2">
    <citation type="journal article" date="2022" name="Hortic Res">
        <title>The genome of Dioscorea zingiberensis sheds light on the biosynthesis, origin and evolution of the medicinally important diosgenin saponins.</title>
        <authorList>
            <person name="Li Y."/>
            <person name="Tan C."/>
            <person name="Li Z."/>
            <person name="Guo J."/>
            <person name="Li S."/>
            <person name="Chen X."/>
            <person name="Wang C."/>
            <person name="Dai X."/>
            <person name="Yang H."/>
            <person name="Song W."/>
            <person name="Hou L."/>
            <person name="Xu J."/>
            <person name="Tong Z."/>
            <person name="Xu A."/>
            <person name="Yuan X."/>
            <person name="Wang W."/>
            <person name="Yang Q."/>
            <person name="Chen L."/>
            <person name="Sun Z."/>
            <person name="Wang K."/>
            <person name="Pan B."/>
            <person name="Chen J."/>
            <person name="Bao Y."/>
            <person name="Liu F."/>
            <person name="Qi X."/>
            <person name="Gang D.R."/>
            <person name="Wen J."/>
            <person name="Li J."/>
        </authorList>
    </citation>
    <scope>NUCLEOTIDE SEQUENCE</scope>
    <source>
        <strain evidence="9">Dzin_1.0</strain>
    </source>
</reference>
<name>A0A9D5D8K8_9LILI</name>
<organism evidence="9 10">
    <name type="scientific">Dioscorea zingiberensis</name>
    <dbReference type="NCBI Taxonomy" id="325984"/>
    <lineage>
        <taxon>Eukaryota</taxon>
        <taxon>Viridiplantae</taxon>
        <taxon>Streptophyta</taxon>
        <taxon>Embryophyta</taxon>
        <taxon>Tracheophyta</taxon>
        <taxon>Spermatophyta</taxon>
        <taxon>Magnoliopsida</taxon>
        <taxon>Liliopsida</taxon>
        <taxon>Dioscoreales</taxon>
        <taxon>Dioscoreaceae</taxon>
        <taxon>Dioscorea</taxon>
    </lineage>
</organism>
<keyword evidence="2 6" id="KW-0547">Nucleotide-binding</keyword>
<dbReference type="InterPro" id="IPR031852">
    <property type="entry name" value="Vik1/Cik1_MT-bd"/>
</dbReference>
<keyword evidence="3 6" id="KW-0067">ATP-binding</keyword>
<dbReference type="Gene3D" id="3.40.850.10">
    <property type="entry name" value="Kinesin motor domain"/>
    <property type="match status" value="2"/>
</dbReference>
<dbReference type="InterPro" id="IPR036961">
    <property type="entry name" value="Kinesin_motor_dom_sf"/>
</dbReference>
<keyword evidence="10" id="KW-1185">Reference proteome</keyword>
<dbReference type="PROSITE" id="PS00411">
    <property type="entry name" value="KINESIN_MOTOR_1"/>
    <property type="match status" value="1"/>
</dbReference>
<protein>
    <recommendedName>
        <fullName evidence="6">Kinesin-like protein</fullName>
    </recommendedName>
</protein>
<accession>A0A9D5D8K8</accession>
<proteinExistence type="inferred from homology"/>
<dbReference type="PROSITE" id="PS50067">
    <property type="entry name" value="KINESIN_MOTOR_2"/>
    <property type="match status" value="2"/>
</dbReference>
<dbReference type="FunFam" id="3.40.850.10:FF:000178">
    <property type="entry name" value="Kinesin-related protein3"/>
    <property type="match status" value="1"/>
</dbReference>
<dbReference type="GO" id="GO:0005524">
    <property type="term" value="F:ATP binding"/>
    <property type="evidence" value="ECO:0007669"/>
    <property type="project" value="UniProtKB-KW"/>
</dbReference>
<dbReference type="InterPro" id="IPR019821">
    <property type="entry name" value="Kinesin_motor_CS"/>
</dbReference>
<evidence type="ECO:0000256" key="4">
    <source>
        <dbReference type="ARBA" id="ARBA00023175"/>
    </source>
</evidence>
<comment type="caution">
    <text evidence="9">The sequence shown here is derived from an EMBL/GenBank/DDBJ whole genome shotgun (WGS) entry which is preliminary data.</text>
</comment>
<dbReference type="EMBL" id="JAGGNH010000001">
    <property type="protein sequence ID" value="KAJ0986407.1"/>
    <property type="molecule type" value="Genomic_DNA"/>
</dbReference>
<evidence type="ECO:0000313" key="9">
    <source>
        <dbReference type="EMBL" id="KAJ0986407.1"/>
    </source>
</evidence>
<feature type="compositionally biased region" description="Polar residues" evidence="7">
    <location>
        <begin position="592"/>
        <end position="607"/>
    </location>
</feature>
<dbReference type="InterPro" id="IPR001752">
    <property type="entry name" value="Kinesin_motor_dom"/>
</dbReference>
<evidence type="ECO:0000259" key="8">
    <source>
        <dbReference type="PROSITE" id="PS50067"/>
    </source>
</evidence>
<feature type="region of interest" description="Disordered" evidence="7">
    <location>
        <begin position="619"/>
        <end position="720"/>
    </location>
</feature>
<feature type="domain" description="Kinesin motor" evidence="8">
    <location>
        <begin position="241"/>
        <end position="323"/>
    </location>
</feature>
<comment type="caution">
    <text evidence="5">Lacks conserved residue(s) required for the propagation of feature annotation.</text>
</comment>
<dbReference type="InterPro" id="IPR027417">
    <property type="entry name" value="P-loop_NTPase"/>
</dbReference>
<keyword evidence="1 6" id="KW-0493">Microtubule</keyword>
<feature type="region of interest" description="Disordered" evidence="7">
    <location>
        <begin position="1"/>
        <end position="70"/>
    </location>
</feature>
<dbReference type="GO" id="GO:0008017">
    <property type="term" value="F:microtubule binding"/>
    <property type="evidence" value="ECO:0007669"/>
    <property type="project" value="InterPro"/>
</dbReference>
<dbReference type="SUPFAM" id="SSF52540">
    <property type="entry name" value="P-loop containing nucleoside triphosphate hydrolases"/>
    <property type="match status" value="1"/>
</dbReference>
<dbReference type="Proteomes" id="UP001085076">
    <property type="component" value="Miscellaneous, Linkage group lg01"/>
</dbReference>
<dbReference type="Pfam" id="PF16796">
    <property type="entry name" value="Microtub_bd"/>
    <property type="match status" value="1"/>
</dbReference>
<dbReference type="AlphaFoldDB" id="A0A9D5D8K8"/>
<dbReference type="PANTHER" id="PTHR47972:SF14">
    <property type="entry name" value="KINESIN-LIKE PROTEIN KIN-14J"/>
    <property type="match status" value="1"/>
</dbReference>
<gene>
    <name evidence="9" type="ORF">J5N97_004763</name>
</gene>
<evidence type="ECO:0000256" key="6">
    <source>
        <dbReference type="RuleBase" id="RU000394"/>
    </source>
</evidence>
<feature type="region of interest" description="Disordered" evidence="7">
    <location>
        <begin position="527"/>
        <end position="607"/>
    </location>
</feature>
<evidence type="ECO:0000313" key="10">
    <source>
        <dbReference type="Proteomes" id="UP001085076"/>
    </source>
</evidence>
<dbReference type="PANTHER" id="PTHR47972">
    <property type="entry name" value="KINESIN-LIKE PROTEIN KLP-3"/>
    <property type="match status" value="1"/>
</dbReference>
<feature type="compositionally biased region" description="Low complexity" evidence="7">
    <location>
        <begin position="24"/>
        <end position="37"/>
    </location>
</feature>
<evidence type="ECO:0000256" key="7">
    <source>
        <dbReference type="SAM" id="MobiDB-lite"/>
    </source>
</evidence>
<dbReference type="GO" id="GO:0005874">
    <property type="term" value="C:microtubule"/>
    <property type="evidence" value="ECO:0007669"/>
    <property type="project" value="UniProtKB-KW"/>
</dbReference>
<evidence type="ECO:0000256" key="2">
    <source>
        <dbReference type="ARBA" id="ARBA00022741"/>
    </source>
</evidence>
<evidence type="ECO:0000256" key="3">
    <source>
        <dbReference type="ARBA" id="ARBA00022840"/>
    </source>
</evidence>
<dbReference type="PRINTS" id="PR00380">
    <property type="entry name" value="KINESINHEAVY"/>
</dbReference>
<sequence length="720" mass="78088">MRREAKGEGEESMGSTNNETKAMGSPRGLGQSSSGSSSHHELGSPVMPDPSSPFLSHNAGQKLAEGSPLKQGHRSNLYAAKVSDLLKLNNLDVTYLTMIQISSRIVYTEVASLNHGVSCLQSSPTQTLLNVASGILNESIERKNGEIPQQNNIFRAREEKYQSRIRVLETLAHTAKEENLDLRVACKSIKQSIINAQMTWSDEMTDIGEQLKVLVDAAENYHAVLAENKKLFNEVQELRGNIRVYCRIRPFLPGENRKATIVDHIGDNGEILVANPSKQGKEKPRMFKFNKVFGPAASQAQVYLDIQPLIRSVLDGYNVCIFAGLAVPGANMLPVKSTSDVLELMQIGFANRAVGATALNSRSSRSHSVVTVHVRSEDLKTGSTSQGSLHLIDLAGSERADRSEATGDRLREAQHINKSLSALGDVIFALSQKSAHVPYRNSKLTQLLQSSLGGQAKTLMFVQVNPDVLSFSESLSTLKFAERVSGVELGAAKTNKEGKDVSDLMEQVASLKDTIARKDGEIEQLQQLKDSGNLSPGMSNGKLSSISLRHSSSSPGKLSLSGSQRSSGGMVKKASRSSLDTDNYSECCDGLSESSSQHSMDDFNQQENQSSLVDIELSGNGEAESEEKIGNVSDGNFSMGTGSRSSVSYHHEQSKSVDSTTDKTRRIPLRIPKPVVQKTRSLTPSRQRLKEPLKSPVSGLRKSISSPATESSVRAPKRGL</sequence>
<evidence type="ECO:0000256" key="1">
    <source>
        <dbReference type="ARBA" id="ARBA00022701"/>
    </source>
</evidence>
<dbReference type="SMART" id="SM00129">
    <property type="entry name" value="KISc"/>
    <property type="match status" value="1"/>
</dbReference>
<feature type="compositionally biased region" description="Low complexity" evidence="7">
    <location>
        <begin position="544"/>
        <end position="569"/>
    </location>
</feature>
<evidence type="ECO:0000256" key="5">
    <source>
        <dbReference type="PROSITE-ProRule" id="PRU00283"/>
    </source>
</evidence>
<comment type="similarity">
    <text evidence="5 6">Belongs to the TRAFAC class myosin-kinesin ATPase superfamily. Kinesin family.</text>
</comment>
<keyword evidence="4 6" id="KW-0505">Motor protein</keyword>
<feature type="compositionally biased region" description="Polar residues" evidence="7">
    <location>
        <begin position="527"/>
        <end position="543"/>
    </location>
</feature>
<dbReference type="GO" id="GO:0003777">
    <property type="term" value="F:microtubule motor activity"/>
    <property type="evidence" value="ECO:0007669"/>
    <property type="project" value="InterPro"/>
</dbReference>